<dbReference type="GO" id="GO:0140911">
    <property type="term" value="F:pore-forming activity"/>
    <property type="evidence" value="ECO:0007669"/>
    <property type="project" value="InterPro"/>
</dbReference>
<evidence type="ECO:0000256" key="2">
    <source>
        <dbReference type="ARBA" id="ARBA00008488"/>
    </source>
</evidence>
<feature type="transmembrane region" description="Helical" evidence="8">
    <location>
        <begin position="136"/>
        <end position="156"/>
    </location>
</feature>
<sequence>MASATMPYSQGEEIANAITHGLGVAAAIVGLTLMLTKGIPVLSGWEIAAVSIYGASMILLFLFSTLYHSISNPSAKKVFKRLDHCAIYLLIAGTYTPMMSISLEGWKADLILATIWSMAIAGVIFKTFFIHRFKKLALATYLVMGWLCLLVIYPLYQVLPSAGFHLLWIGGLCYSGGVVFYVAKQTPYTHAIWHLCVLAGAVCHCVAIAAYIIPSA</sequence>
<keyword evidence="10" id="KW-1185">Reference proteome</keyword>
<keyword evidence="7" id="KW-0862">Zinc</keyword>
<dbReference type="PANTHER" id="PTHR20855:SF3">
    <property type="entry name" value="LD03007P"/>
    <property type="match status" value="1"/>
</dbReference>
<keyword evidence="3" id="KW-1003">Cell membrane</keyword>
<protein>
    <submittedName>
        <fullName evidence="9">Hemolysin III</fullName>
    </submittedName>
</protein>
<evidence type="ECO:0000313" key="9">
    <source>
        <dbReference type="EMBL" id="SDJ76607.1"/>
    </source>
</evidence>
<dbReference type="GO" id="GO:0005886">
    <property type="term" value="C:plasma membrane"/>
    <property type="evidence" value="ECO:0007669"/>
    <property type="project" value="UniProtKB-SubCell"/>
</dbReference>
<evidence type="ECO:0000313" key="10">
    <source>
        <dbReference type="Proteomes" id="UP000199527"/>
    </source>
</evidence>
<feature type="binding site" evidence="7">
    <location>
        <position position="194"/>
    </location>
    <ligand>
        <name>Zn(2+)</name>
        <dbReference type="ChEBI" id="CHEBI:29105"/>
    </ligand>
</feature>
<dbReference type="AlphaFoldDB" id="A0A1G8WET5"/>
<dbReference type="GO" id="GO:0046872">
    <property type="term" value="F:metal ion binding"/>
    <property type="evidence" value="ECO:0007669"/>
    <property type="project" value="UniProtKB-KW"/>
</dbReference>
<reference evidence="10" key="1">
    <citation type="submission" date="2016-10" db="EMBL/GenBank/DDBJ databases">
        <authorList>
            <person name="Varghese N."/>
            <person name="Submissions S."/>
        </authorList>
    </citation>
    <scope>NUCLEOTIDE SEQUENCE [LARGE SCALE GENOMIC DNA]</scope>
    <source>
        <strain evidence="10">DSM 23317</strain>
    </source>
</reference>
<feature type="transmembrane region" description="Helical" evidence="8">
    <location>
        <begin position="195"/>
        <end position="213"/>
    </location>
</feature>
<dbReference type="EMBL" id="FNEM01000013">
    <property type="protein sequence ID" value="SDJ76607.1"/>
    <property type="molecule type" value="Genomic_DNA"/>
</dbReference>
<organism evidence="9 10">
    <name type="scientific">Ferrimonas sediminum</name>
    <dbReference type="NCBI Taxonomy" id="718193"/>
    <lineage>
        <taxon>Bacteria</taxon>
        <taxon>Pseudomonadati</taxon>
        <taxon>Pseudomonadota</taxon>
        <taxon>Gammaproteobacteria</taxon>
        <taxon>Alteromonadales</taxon>
        <taxon>Ferrimonadaceae</taxon>
        <taxon>Ferrimonas</taxon>
    </lineage>
</organism>
<feature type="transmembrane region" description="Helical" evidence="8">
    <location>
        <begin position="47"/>
        <end position="70"/>
    </location>
</feature>
<dbReference type="Pfam" id="PF03006">
    <property type="entry name" value="HlyIII"/>
    <property type="match status" value="1"/>
</dbReference>
<keyword evidence="4 8" id="KW-0812">Transmembrane</keyword>
<feature type="transmembrane region" description="Helical" evidence="8">
    <location>
        <begin position="162"/>
        <end position="183"/>
    </location>
</feature>
<evidence type="ECO:0000256" key="8">
    <source>
        <dbReference type="SAM" id="Phobius"/>
    </source>
</evidence>
<comment type="subcellular location">
    <subcellularLocation>
        <location evidence="1">Cell membrane</location>
        <topology evidence="1">Multi-pass membrane protein</topology>
    </subcellularLocation>
</comment>
<feature type="transmembrane region" description="Helical" evidence="8">
    <location>
        <begin position="110"/>
        <end position="129"/>
    </location>
</feature>
<evidence type="ECO:0000256" key="1">
    <source>
        <dbReference type="ARBA" id="ARBA00004651"/>
    </source>
</evidence>
<evidence type="ECO:0000256" key="3">
    <source>
        <dbReference type="ARBA" id="ARBA00022475"/>
    </source>
</evidence>
<evidence type="ECO:0000256" key="5">
    <source>
        <dbReference type="ARBA" id="ARBA00022989"/>
    </source>
</evidence>
<proteinExistence type="inferred from homology"/>
<feature type="transmembrane region" description="Helical" evidence="8">
    <location>
        <begin position="14"/>
        <end position="35"/>
    </location>
</feature>
<dbReference type="Proteomes" id="UP000199527">
    <property type="component" value="Unassembled WGS sequence"/>
</dbReference>
<feature type="binding site" evidence="7">
    <location>
        <position position="190"/>
    </location>
    <ligand>
        <name>Zn(2+)</name>
        <dbReference type="ChEBI" id="CHEBI:29105"/>
    </ligand>
</feature>
<evidence type="ECO:0000256" key="7">
    <source>
        <dbReference type="PIRSR" id="PIRSR604254-1"/>
    </source>
</evidence>
<dbReference type="RefSeq" id="WP_245709956.1">
    <property type="nucleotide sequence ID" value="NZ_FNEM01000013.1"/>
</dbReference>
<keyword evidence="5 8" id="KW-1133">Transmembrane helix</keyword>
<feature type="binding site" evidence="7">
    <location>
        <position position="68"/>
    </location>
    <ligand>
        <name>Zn(2+)</name>
        <dbReference type="ChEBI" id="CHEBI:29105"/>
    </ligand>
</feature>
<keyword evidence="6 8" id="KW-0472">Membrane</keyword>
<accession>A0A1G8WET5</accession>
<keyword evidence="7" id="KW-0479">Metal-binding</keyword>
<dbReference type="InterPro" id="IPR004254">
    <property type="entry name" value="AdipoR/HlyIII-related"/>
</dbReference>
<comment type="similarity">
    <text evidence="2">Belongs to the UPF0073 (Hly-III) family.</text>
</comment>
<dbReference type="NCBIfam" id="TIGR01065">
    <property type="entry name" value="hlyIII"/>
    <property type="match status" value="1"/>
</dbReference>
<gene>
    <name evidence="9" type="ORF">SAMN04488540_11336</name>
</gene>
<evidence type="ECO:0000256" key="6">
    <source>
        <dbReference type="ARBA" id="ARBA00023136"/>
    </source>
</evidence>
<evidence type="ECO:0000256" key="4">
    <source>
        <dbReference type="ARBA" id="ARBA00022692"/>
    </source>
</evidence>
<name>A0A1G8WET5_9GAMM</name>
<feature type="transmembrane region" description="Helical" evidence="8">
    <location>
        <begin position="82"/>
        <end position="98"/>
    </location>
</feature>
<dbReference type="InterPro" id="IPR005744">
    <property type="entry name" value="Hy-lIII"/>
</dbReference>
<dbReference type="PANTHER" id="PTHR20855">
    <property type="entry name" value="ADIPOR/PROGESTIN RECEPTOR-RELATED"/>
    <property type="match status" value="1"/>
</dbReference>